<keyword evidence="3" id="KW-0012">Acyltransferase</keyword>
<dbReference type="EMBL" id="QRKA01000031">
    <property type="protein sequence ID" value="RHH74957.1"/>
    <property type="molecule type" value="Genomic_DNA"/>
</dbReference>
<organism evidence="3 5">
    <name type="scientific">Phocaeicola vulgatus</name>
    <name type="common">Bacteroides vulgatus</name>
    <dbReference type="NCBI Taxonomy" id="821"/>
    <lineage>
        <taxon>Bacteria</taxon>
        <taxon>Pseudomonadati</taxon>
        <taxon>Bacteroidota</taxon>
        <taxon>Bacteroidia</taxon>
        <taxon>Bacteroidales</taxon>
        <taxon>Bacteroidaceae</taxon>
        <taxon>Phocaeicola</taxon>
    </lineage>
</organism>
<dbReference type="RefSeq" id="WP_117720221.1">
    <property type="nucleotide sequence ID" value="NZ_CP181423.1"/>
</dbReference>
<comment type="similarity">
    <text evidence="1">Belongs to the transferase hexapeptide repeat family.</text>
</comment>
<dbReference type="Gene3D" id="2.160.10.10">
    <property type="entry name" value="Hexapeptide repeat proteins"/>
    <property type="match status" value="1"/>
</dbReference>
<dbReference type="InterPro" id="IPR001451">
    <property type="entry name" value="Hexapep"/>
</dbReference>
<proteinExistence type="inferred from homology"/>
<evidence type="ECO:0000256" key="2">
    <source>
        <dbReference type="ARBA" id="ARBA00022679"/>
    </source>
</evidence>
<dbReference type="GO" id="GO:0005829">
    <property type="term" value="C:cytosol"/>
    <property type="evidence" value="ECO:0007669"/>
    <property type="project" value="TreeGrafter"/>
</dbReference>
<evidence type="ECO:0000313" key="3">
    <source>
        <dbReference type="EMBL" id="RGM44340.1"/>
    </source>
</evidence>
<comment type="caution">
    <text evidence="3">The sequence shown here is derived from an EMBL/GenBank/DDBJ whole genome shotgun (WGS) entry which is preliminary data.</text>
</comment>
<dbReference type="InterPro" id="IPR051159">
    <property type="entry name" value="Hexapeptide_acetyltransf"/>
</dbReference>
<dbReference type="InterPro" id="IPR011004">
    <property type="entry name" value="Trimer_LpxA-like_sf"/>
</dbReference>
<dbReference type="GO" id="GO:0008374">
    <property type="term" value="F:O-acyltransferase activity"/>
    <property type="evidence" value="ECO:0007669"/>
    <property type="project" value="TreeGrafter"/>
</dbReference>
<evidence type="ECO:0000313" key="5">
    <source>
        <dbReference type="Proteomes" id="UP000261003"/>
    </source>
</evidence>
<dbReference type="CDD" id="cd04647">
    <property type="entry name" value="LbH_MAT_like"/>
    <property type="match status" value="1"/>
</dbReference>
<evidence type="ECO:0000256" key="1">
    <source>
        <dbReference type="ARBA" id="ARBA00007274"/>
    </source>
</evidence>
<dbReference type="Pfam" id="PF00132">
    <property type="entry name" value="Hexapep"/>
    <property type="match status" value="1"/>
</dbReference>
<evidence type="ECO:0000313" key="4">
    <source>
        <dbReference type="EMBL" id="RHH74957.1"/>
    </source>
</evidence>
<dbReference type="SUPFAM" id="SSF51161">
    <property type="entry name" value="Trimeric LpxA-like enzymes"/>
    <property type="match status" value="1"/>
</dbReference>
<dbReference type="Proteomes" id="UP000261003">
    <property type="component" value="Unassembled WGS sequence"/>
</dbReference>
<keyword evidence="2 3" id="KW-0808">Transferase</keyword>
<evidence type="ECO:0000313" key="6">
    <source>
        <dbReference type="Proteomes" id="UP000283713"/>
    </source>
</evidence>
<sequence>MNIKEYLQQHPQWKKRIHGFIMHPVKTRPYWWIRVWQPFYIKKGRGSVIYSSVRKDLPPFHLFQMGKYSVVEDFSCLNNAVGDIVIGDYCRIGLGNTVIGPIRIDNGVNISQNVVLIGLDHNYQDITQGIIEQGITTSPIHIGEHTIIGANVIVLPGITIGKHCFIGAGCVVTQNIPDYCVTVGNPARIIKRYNPQSQTWEKFNKCILSNV</sequence>
<dbReference type="Proteomes" id="UP000283713">
    <property type="component" value="Unassembled WGS sequence"/>
</dbReference>
<dbReference type="PANTHER" id="PTHR23416:SF23">
    <property type="entry name" value="ACETYLTRANSFERASE C18B11.09C-RELATED"/>
    <property type="match status" value="1"/>
</dbReference>
<dbReference type="PANTHER" id="PTHR23416">
    <property type="entry name" value="SIALIC ACID SYNTHASE-RELATED"/>
    <property type="match status" value="1"/>
</dbReference>
<dbReference type="AlphaFoldDB" id="A0A3E4WQM9"/>
<accession>A0A3E4WQM9</accession>
<gene>
    <name evidence="4" type="ORF">DW193_17825</name>
    <name evidence="3" type="ORF">DXC16_09550</name>
</gene>
<protein>
    <submittedName>
        <fullName evidence="3">Acyltransferase</fullName>
    </submittedName>
</protein>
<reference evidence="5 6" key="1">
    <citation type="submission" date="2018-08" db="EMBL/GenBank/DDBJ databases">
        <title>A genome reference for cultivated species of the human gut microbiota.</title>
        <authorList>
            <person name="Zou Y."/>
            <person name="Xue W."/>
            <person name="Luo G."/>
        </authorList>
    </citation>
    <scope>NUCLEOTIDE SEQUENCE [LARGE SCALE GENOMIC DNA]</scope>
    <source>
        <strain evidence="4 6">AM16-6</strain>
        <strain evidence="3 5">OM08-13BH</strain>
    </source>
</reference>
<name>A0A3E4WQM9_PHOVU</name>
<dbReference type="EMBL" id="QSTG01000013">
    <property type="protein sequence ID" value="RGM44340.1"/>
    <property type="molecule type" value="Genomic_DNA"/>
</dbReference>